<dbReference type="Proteomes" id="UP000886998">
    <property type="component" value="Unassembled WGS sequence"/>
</dbReference>
<feature type="transmembrane region" description="Helical" evidence="1">
    <location>
        <begin position="50"/>
        <end position="72"/>
    </location>
</feature>
<dbReference type="EMBL" id="BMAV01001854">
    <property type="protein sequence ID" value="GFY40341.1"/>
    <property type="molecule type" value="Genomic_DNA"/>
</dbReference>
<evidence type="ECO:0000313" key="3">
    <source>
        <dbReference type="Proteomes" id="UP000886998"/>
    </source>
</evidence>
<dbReference type="AlphaFoldDB" id="A0A8X6WUN9"/>
<gene>
    <name evidence="2" type="ORF">TNIN_61391</name>
</gene>
<name>A0A8X6WUN9_9ARAC</name>
<reference evidence="2" key="1">
    <citation type="submission" date="2020-08" db="EMBL/GenBank/DDBJ databases">
        <title>Multicomponent nature underlies the extraordinary mechanical properties of spider dragline silk.</title>
        <authorList>
            <person name="Kono N."/>
            <person name="Nakamura H."/>
            <person name="Mori M."/>
            <person name="Yoshida Y."/>
            <person name="Ohtoshi R."/>
            <person name="Malay A.D."/>
            <person name="Moran D.A.P."/>
            <person name="Tomita M."/>
            <person name="Numata K."/>
            <person name="Arakawa K."/>
        </authorList>
    </citation>
    <scope>NUCLEOTIDE SEQUENCE</scope>
</reference>
<evidence type="ECO:0000313" key="2">
    <source>
        <dbReference type="EMBL" id="GFY40341.1"/>
    </source>
</evidence>
<protein>
    <submittedName>
        <fullName evidence="2">Uncharacterized protein</fullName>
    </submittedName>
</protein>
<keyword evidence="1" id="KW-0812">Transmembrane</keyword>
<evidence type="ECO:0000256" key="1">
    <source>
        <dbReference type="SAM" id="Phobius"/>
    </source>
</evidence>
<keyword evidence="1" id="KW-1133">Transmembrane helix</keyword>
<keyword evidence="1" id="KW-0472">Membrane</keyword>
<proteinExistence type="predicted"/>
<accession>A0A8X6WUN9</accession>
<sequence length="93" mass="10673">MGILRCYAKMLVSWKTKNMAWRSSSSGQFLHFTNVLSISDNRVCVVECSMALGVVVVSYLFSQFINCFIAFYSYMRRHPLHGACFPHSTNCFE</sequence>
<comment type="caution">
    <text evidence="2">The sequence shown here is derived from an EMBL/GenBank/DDBJ whole genome shotgun (WGS) entry which is preliminary data.</text>
</comment>
<keyword evidence="3" id="KW-1185">Reference proteome</keyword>
<organism evidence="2 3">
    <name type="scientific">Trichonephila inaurata madagascariensis</name>
    <dbReference type="NCBI Taxonomy" id="2747483"/>
    <lineage>
        <taxon>Eukaryota</taxon>
        <taxon>Metazoa</taxon>
        <taxon>Ecdysozoa</taxon>
        <taxon>Arthropoda</taxon>
        <taxon>Chelicerata</taxon>
        <taxon>Arachnida</taxon>
        <taxon>Araneae</taxon>
        <taxon>Araneomorphae</taxon>
        <taxon>Entelegynae</taxon>
        <taxon>Araneoidea</taxon>
        <taxon>Nephilidae</taxon>
        <taxon>Trichonephila</taxon>
        <taxon>Trichonephila inaurata</taxon>
    </lineage>
</organism>